<evidence type="ECO:0000313" key="2">
    <source>
        <dbReference type="Proteomes" id="UP000597338"/>
    </source>
</evidence>
<accession>A0ABQ1MSY4</accession>
<dbReference type="InterPro" id="IPR023296">
    <property type="entry name" value="Glyco_hydro_beta-prop_sf"/>
</dbReference>
<organism evidence="1 2">
    <name type="scientific">Parapedobacter defluvii</name>
    <dbReference type="NCBI Taxonomy" id="2045106"/>
    <lineage>
        <taxon>Bacteria</taxon>
        <taxon>Pseudomonadati</taxon>
        <taxon>Bacteroidota</taxon>
        <taxon>Sphingobacteriia</taxon>
        <taxon>Sphingobacteriales</taxon>
        <taxon>Sphingobacteriaceae</taxon>
        <taxon>Parapedobacter</taxon>
    </lineage>
</organism>
<dbReference type="SUPFAM" id="SSF75005">
    <property type="entry name" value="Arabinanase/levansucrase/invertase"/>
    <property type="match status" value="1"/>
</dbReference>
<proteinExistence type="predicted"/>
<protein>
    <recommendedName>
        <fullName evidence="3">Glycosyl hydrolases family 43</fullName>
    </recommendedName>
</protein>
<dbReference type="Gene3D" id="2.115.10.20">
    <property type="entry name" value="Glycosyl hydrolase domain, family 43"/>
    <property type="match status" value="1"/>
</dbReference>
<dbReference type="EMBL" id="BMIK01000024">
    <property type="protein sequence ID" value="GGC46399.1"/>
    <property type="molecule type" value="Genomic_DNA"/>
</dbReference>
<name>A0ABQ1MSY4_9SPHI</name>
<evidence type="ECO:0000313" key="1">
    <source>
        <dbReference type="EMBL" id="GGC46399.1"/>
    </source>
</evidence>
<comment type="caution">
    <text evidence="1">The sequence shown here is derived from an EMBL/GenBank/DDBJ whole genome shotgun (WGS) entry which is preliminary data.</text>
</comment>
<sequence>MKTTFNQISDMKNSGFLRFLPLTVLCFLVYAFTDDESRTIVPEVNYEFSGGAGHYNYAPSVIQDQYGIRYAFVCQNLEPFKIVDYIYLYKGIPTKDGYKWQPGTRLVEPSDIGWDINHICDPDVRAFKTTYQGETYDYIMTYLGTDQWDNKHNQIGLAISKNIEGPYIKFDKNPIVPSDDRTKWGVGQSTSIVLNDSTIRLFYSNSSGGFTYRDVILNDLNHIRLGEEKRIAGMGSNNYPAFSEKNCYMVSERRVNMDTQIPTWVGNVAELTYIPLDQDLTKSGDKWIKIGAVTPNESGFPRNHNPGILTDERGYMLNDDELIMYFTPAVTGSNWLWSYDMYSARFNLKEFFSK</sequence>
<keyword evidence="2" id="KW-1185">Reference proteome</keyword>
<gene>
    <name evidence="1" type="ORF">GCM10011386_43320</name>
</gene>
<dbReference type="Proteomes" id="UP000597338">
    <property type="component" value="Unassembled WGS sequence"/>
</dbReference>
<reference evidence="2" key="1">
    <citation type="journal article" date="2019" name="Int. J. Syst. Evol. Microbiol.">
        <title>The Global Catalogue of Microorganisms (GCM) 10K type strain sequencing project: providing services to taxonomists for standard genome sequencing and annotation.</title>
        <authorList>
            <consortium name="The Broad Institute Genomics Platform"/>
            <consortium name="The Broad Institute Genome Sequencing Center for Infectious Disease"/>
            <person name="Wu L."/>
            <person name="Ma J."/>
        </authorList>
    </citation>
    <scope>NUCLEOTIDE SEQUENCE [LARGE SCALE GENOMIC DNA]</scope>
    <source>
        <strain evidence="2">CGMCC 1.15342</strain>
    </source>
</reference>
<evidence type="ECO:0008006" key="3">
    <source>
        <dbReference type="Google" id="ProtNLM"/>
    </source>
</evidence>
<dbReference type="RefSeq" id="WP_229717708.1">
    <property type="nucleotide sequence ID" value="NZ_BMIK01000024.1"/>
</dbReference>